<evidence type="ECO:0000256" key="1">
    <source>
        <dbReference type="ARBA" id="ARBA00004123"/>
    </source>
</evidence>
<dbReference type="PANTHER" id="PTHR12585:SF69">
    <property type="entry name" value="FI11703P"/>
    <property type="match status" value="1"/>
</dbReference>
<evidence type="ECO:0000313" key="7">
    <source>
        <dbReference type="Proteomes" id="UP000000591"/>
    </source>
</evidence>
<dbReference type="Gene3D" id="1.10.10.580">
    <property type="entry name" value="Structural maintenance of chromosome 1. Chain E"/>
    <property type="match status" value="1"/>
</dbReference>
<evidence type="ECO:0000313" key="6">
    <source>
        <dbReference type="EMBL" id="AAS52678.2"/>
    </source>
</evidence>
<dbReference type="Pfam" id="PF04824">
    <property type="entry name" value="Rad21_Rec8"/>
    <property type="match status" value="1"/>
</dbReference>
<dbReference type="IntAct" id="Q757M9">
    <property type="interactions" value="1"/>
</dbReference>
<dbReference type="HOGENOM" id="CLU_462364_0_0_1"/>
<dbReference type="FunCoup" id="Q757M9">
    <property type="interactions" value="231"/>
</dbReference>
<proteinExistence type="evidence at protein level"/>
<comment type="interaction">
    <interactant intactId="EBI-8847086">
        <id>Q757M9</id>
    </interactant>
    <interactant intactId="EBI-8416928">
        <id>Q75E93</id>
        <label>AGOS_AAR187C</label>
    </interactant>
    <organismsDiffer>false</organismsDiffer>
    <experiments>3</experiments>
</comment>
<dbReference type="InterPro" id="IPR039781">
    <property type="entry name" value="Rad21/Rec8-like"/>
</dbReference>
<dbReference type="Pfam" id="PF04825">
    <property type="entry name" value="Rad21_Rec8_N"/>
    <property type="match status" value="1"/>
</dbReference>
<dbReference type="InterPro" id="IPR023093">
    <property type="entry name" value="ScpA-like_C"/>
</dbReference>
<accession>Q757M9</accession>
<feature type="domain" description="Rad21/Rec8-like protein N-terminal" evidence="5">
    <location>
        <begin position="16"/>
        <end position="108"/>
    </location>
</feature>
<dbReference type="InterPro" id="IPR006909">
    <property type="entry name" value="Rad21/Rec8_C_eu"/>
</dbReference>
<dbReference type="MINT" id="Q757M9"/>
<dbReference type="InterPro" id="IPR006910">
    <property type="entry name" value="Rad21_Rec8_N"/>
</dbReference>
<dbReference type="GeneID" id="4621053"/>
<evidence type="ECO:0000259" key="4">
    <source>
        <dbReference type="Pfam" id="PF04824"/>
    </source>
</evidence>
<dbReference type="GO" id="GO:0005634">
    <property type="term" value="C:nucleus"/>
    <property type="evidence" value="ECO:0007669"/>
    <property type="project" value="UniProtKB-SubCell"/>
</dbReference>
<keyword evidence="7" id="KW-1185">Reference proteome</keyword>
<dbReference type="GO" id="GO:1990414">
    <property type="term" value="P:replication-born double-strand break repair via sister chromatid exchange"/>
    <property type="evidence" value="ECO:0000318"/>
    <property type="project" value="GO_Central"/>
</dbReference>
<dbReference type="STRING" id="284811.Q757M9"/>
<dbReference type="Proteomes" id="UP000000591">
    <property type="component" value="Chromosome V"/>
</dbReference>
<dbReference type="GO" id="GO:0007064">
    <property type="term" value="P:mitotic sister chromatid cohesion"/>
    <property type="evidence" value="ECO:0000318"/>
    <property type="project" value="GO_Central"/>
</dbReference>
<dbReference type="AlphaFoldDB" id="Q757M9"/>
<reference evidence="6 7" key="1">
    <citation type="journal article" date="2004" name="Science">
        <title>The Ashbya gossypii genome as a tool for mapping the ancient Saccharomyces cerevisiae genome.</title>
        <authorList>
            <person name="Dietrich F.S."/>
            <person name="Voegeli S."/>
            <person name="Brachat S."/>
            <person name="Lerch A."/>
            <person name="Gates K."/>
            <person name="Steiner S."/>
            <person name="Mohr C."/>
            <person name="Pohlmann R."/>
            <person name="Luedi P."/>
            <person name="Choi S."/>
            <person name="Wing R.A."/>
            <person name="Flavier A."/>
            <person name="Gaffney T.D."/>
            <person name="Philippsen P."/>
        </authorList>
    </citation>
    <scope>NUCLEOTIDE SEQUENCE [LARGE SCALE GENOMIC DNA]</scope>
    <source>
        <strain evidence="7">ATCC 10895 / CBS 109.51 / FGSC 9923 / NRRL Y-1056</strain>
    </source>
</reference>
<gene>
    <name evidence="6" type="ORF">AGOS_AEL007W</name>
</gene>
<dbReference type="SUPFAM" id="SSF46785">
    <property type="entry name" value="Winged helix' DNA-binding domain"/>
    <property type="match status" value="1"/>
</dbReference>
<dbReference type="PANTHER" id="PTHR12585">
    <property type="entry name" value="SCC1 / RAD21 FAMILY MEMBER"/>
    <property type="match status" value="1"/>
</dbReference>
<comment type="subcellular location">
    <subcellularLocation>
        <location evidence="1">Nucleus</location>
    </subcellularLocation>
</comment>
<evidence type="ECO:0000256" key="2">
    <source>
        <dbReference type="ARBA" id="ARBA00009870"/>
    </source>
</evidence>
<comment type="similarity">
    <text evidence="2">Belongs to the rad21 family.</text>
</comment>
<evidence type="ECO:0000259" key="5">
    <source>
        <dbReference type="Pfam" id="PF04825"/>
    </source>
</evidence>
<name>Q757M9_EREGS</name>
<dbReference type="InParanoid" id="Q757M9"/>
<dbReference type="EMBL" id="AE016818">
    <property type="protein sequence ID" value="AAS52678.2"/>
    <property type="molecule type" value="Genomic_DNA"/>
</dbReference>
<dbReference type="InterPro" id="IPR036390">
    <property type="entry name" value="WH_DNA-bd_sf"/>
</dbReference>
<protein>
    <submittedName>
        <fullName evidence="6">AEL007Wp</fullName>
    </submittedName>
</protein>
<reference evidence="7" key="2">
    <citation type="journal article" date="2013" name="G3 (Bethesda)">
        <title>Genomes of Ashbya fungi isolated from insects reveal four mating-type loci, numerous translocations, lack of transposons, and distinct gene duplications.</title>
        <authorList>
            <person name="Dietrich F.S."/>
            <person name="Voegeli S."/>
            <person name="Kuo S."/>
            <person name="Philippsen P."/>
        </authorList>
    </citation>
    <scope>GENOME REANNOTATION</scope>
    <source>
        <strain evidence="7">ATCC 10895 / CBS 109.51 / FGSC 9923 / NRRL Y-1056</strain>
    </source>
</reference>
<dbReference type="KEGG" id="ago:AGOS_AEL007W"/>
<dbReference type="OrthoDB" id="10071381at2759"/>
<dbReference type="eggNOG" id="KOG1213">
    <property type="taxonomic scope" value="Eukaryota"/>
</dbReference>
<keyword evidence="3" id="KW-0539">Nucleus</keyword>
<evidence type="ECO:0000256" key="3">
    <source>
        <dbReference type="ARBA" id="ARBA00023242"/>
    </source>
</evidence>
<dbReference type="GO" id="GO:0003682">
    <property type="term" value="F:chromatin binding"/>
    <property type="evidence" value="ECO:0000318"/>
    <property type="project" value="GO_Central"/>
</dbReference>
<organism evidence="6 7">
    <name type="scientific">Eremothecium gossypii (strain ATCC 10895 / CBS 109.51 / FGSC 9923 / NRRL Y-1056)</name>
    <name type="common">Yeast</name>
    <name type="synonym">Ashbya gossypii</name>
    <dbReference type="NCBI Taxonomy" id="284811"/>
    <lineage>
        <taxon>Eukaryota</taxon>
        <taxon>Fungi</taxon>
        <taxon>Dikarya</taxon>
        <taxon>Ascomycota</taxon>
        <taxon>Saccharomycotina</taxon>
        <taxon>Saccharomycetes</taxon>
        <taxon>Saccharomycetales</taxon>
        <taxon>Saccharomycetaceae</taxon>
        <taxon>Eremothecium</taxon>
    </lineage>
</organism>
<feature type="domain" description="Rad21/Rec8-like protein C-terminal eukaryotic" evidence="4">
    <location>
        <begin position="548"/>
        <end position="586"/>
    </location>
</feature>
<dbReference type="RefSeq" id="NP_984854.2">
    <property type="nucleotide sequence ID" value="NM_210208.2"/>
</dbReference>
<sequence>MSQINEHQQSKLLHLQTKTGSLAQIWLASTMTNLNRTYLRTDIVQSVEEISKATTREGGDDGGDPITLRVSGELLHGVVRVYSQKANFLLTDVSDLLHRLKSVFRGNMSRTTAVRVDTVARLDQVVLADTVTEMDVLAMPEIDFLDTTSSSKGLMRRERSMERHVQGANTVTDPWDMSLEVGRRYAPDDDLEQQTSLLDLNFELSDMQNSKSWGEGTHNSEEISANVLAESQRQELPGNEGIEREEDLDWNLGFTEPAIVVPSSDFEHDNSIEVGRRAVPNADLQETVDLGFDLDIAKGDIEATAGEQDAGQLQSELSGSISTSSGTTVSSQRRGQAALVNAKVLQVDHQPELHDRLLRDTPQTAASVDMTAIPLPSPPKKRAYSELASTMDFLPEFALDHFTAFVSQKRRHAESPAARTIAHEVSSAESVDETHIDISLDLNDDLLRSDAIEAGTEEEIEGEDAILDVPSSPRAQTASASPDLHEYSHISTEDVGFSLPRREVEVTTGDHVAKSTVDMANTIRSELMDVESTTFSHLLKSKYGEESGAITKSQASKAFFEMLVLATADCVDLSQQASTGDITITGKGALYEKFIDI</sequence>
<dbReference type="GO" id="GO:0030892">
    <property type="term" value="C:mitotic cohesin complex"/>
    <property type="evidence" value="ECO:0000318"/>
    <property type="project" value="GO_Central"/>
</dbReference>
<dbReference type="OMA" id="IWLASNM"/>